<accession>A0ABP6NLV5</accession>
<protein>
    <submittedName>
        <fullName evidence="1">Uncharacterized protein</fullName>
    </submittedName>
</protein>
<organism evidence="1 2">
    <name type="scientific">Planomonospora alba</name>
    <dbReference type="NCBI Taxonomy" id="161354"/>
    <lineage>
        <taxon>Bacteria</taxon>
        <taxon>Bacillati</taxon>
        <taxon>Actinomycetota</taxon>
        <taxon>Actinomycetes</taxon>
        <taxon>Streptosporangiales</taxon>
        <taxon>Streptosporangiaceae</taxon>
        <taxon>Planomonospora</taxon>
    </lineage>
</organism>
<evidence type="ECO:0000313" key="1">
    <source>
        <dbReference type="EMBL" id="GAA3152695.1"/>
    </source>
</evidence>
<reference evidence="2" key="1">
    <citation type="journal article" date="2019" name="Int. J. Syst. Evol. Microbiol.">
        <title>The Global Catalogue of Microorganisms (GCM) 10K type strain sequencing project: providing services to taxonomists for standard genome sequencing and annotation.</title>
        <authorList>
            <consortium name="The Broad Institute Genomics Platform"/>
            <consortium name="The Broad Institute Genome Sequencing Center for Infectious Disease"/>
            <person name="Wu L."/>
            <person name="Ma J."/>
        </authorList>
    </citation>
    <scope>NUCLEOTIDE SEQUENCE [LARGE SCALE GENOMIC DNA]</scope>
    <source>
        <strain evidence="2">JCM 9373</strain>
    </source>
</reference>
<comment type="caution">
    <text evidence="1">The sequence shown here is derived from an EMBL/GenBank/DDBJ whole genome shotgun (WGS) entry which is preliminary data.</text>
</comment>
<dbReference type="Pfam" id="PF18143">
    <property type="entry name" value="HAD_SAK_2"/>
    <property type="match status" value="1"/>
</dbReference>
<dbReference type="Proteomes" id="UP001500320">
    <property type="component" value="Unassembled WGS sequence"/>
</dbReference>
<dbReference type="EMBL" id="BAAAUT010000044">
    <property type="protein sequence ID" value="GAA3152695.1"/>
    <property type="molecule type" value="Genomic_DNA"/>
</dbReference>
<gene>
    <name evidence="1" type="ORF">GCM10010466_49620</name>
</gene>
<proteinExistence type="predicted"/>
<evidence type="ECO:0000313" key="2">
    <source>
        <dbReference type="Proteomes" id="UP001500320"/>
    </source>
</evidence>
<keyword evidence="2" id="KW-1185">Reference proteome</keyword>
<sequence>MDRPVWLLDVDGVINASRPGWGGPPRSGTAYSGSDAYRMRWAPTLLDRIRALHRAGGVEIRWCSTWCADADQLERLLALPRLARAWSGHLSAGAAAAAKLAAARDVLARGRRLIWTDDVEVPASGPVHDELTKGGRALLIAPSPSRGLQPEHMDAIEAFISAPAADGPGSGANATPADEALLIARRLLGGAPPPSL</sequence>
<name>A0ABP6NLV5_9ACTN</name>